<evidence type="ECO:0000313" key="1">
    <source>
        <dbReference type="EMBL" id="KAJ1188989.1"/>
    </source>
</evidence>
<reference evidence="1" key="1">
    <citation type="journal article" date="2022" name="bioRxiv">
        <title>Sequencing and chromosome-scale assembly of the giantPleurodeles waltlgenome.</title>
        <authorList>
            <person name="Brown T."/>
            <person name="Elewa A."/>
            <person name="Iarovenko S."/>
            <person name="Subramanian E."/>
            <person name="Araus A.J."/>
            <person name="Petzold A."/>
            <person name="Susuki M."/>
            <person name="Suzuki K.-i.T."/>
            <person name="Hayashi T."/>
            <person name="Toyoda A."/>
            <person name="Oliveira C."/>
            <person name="Osipova E."/>
            <person name="Leigh N.D."/>
            <person name="Simon A."/>
            <person name="Yun M.H."/>
        </authorList>
    </citation>
    <scope>NUCLEOTIDE SEQUENCE</scope>
    <source>
        <strain evidence="1">20211129_DDA</strain>
        <tissue evidence="1">Liver</tissue>
    </source>
</reference>
<gene>
    <name evidence="1" type="ORF">NDU88_005742</name>
</gene>
<protein>
    <submittedName>
        <fullName evidence="1">Uncharacterized protein</fullName>
    </submittedName>
</protein>
<name>A0AAV7UJ35_PLEWA</name>
<keyword evidence="2" id="KW-1185">Reference proteome</keyword>
<proteinExistence type="predicted"/>
<accession>A0AAV7UJ35</accession>
<dbReference type="AlphaFoldDB" id="A0AAV7UJ35"/>
<comment type="caution">
    <text evidence="1">The sequence shown here is derived from an EMBL/GenBank/DDBJ whole genome shotgun (WGS) entry which is preliminary data.</text>
</comment>
<evidence type="ECO:0000313" key="2">
    <source>
        <dbReference type="Proteomes" id="UP001066276"/>
    </source>
</evidence>
<dbReference type="Proteomes" id="UP001066276">
    <property type="component" value="Chromosome 3_1"/>
</dbReference>
<sequence length="87" mass="9471">MDKFIVRYVGIINKKIELIKRRLSTSSLRSPHLGVLGASLIGASNDEELVGRGDSSEVMPCDDPVAVGILGDEDETDQAQRQEYGPL</sequence>
<dbReference type="EMBL" id="JANPWB010000005">
    <property type="protein sequence ID" value="KAJ1188989.1"/>
    <property type="molecule type" value="Genomic_DNA"/>
</dbReference>
<organism evidence="1 2">
    <name type="scientific">Pleurodeles waltl</name>
    <name type="common">Iberian ribbed newt</name>
    <dbReference type="NCBI Taxonomy" id="8319"/>
    <lineage>
        <taxon>Eukaryota</taxon>
        <taxon>Metazoa</taxon>
        <taxon>Chordata</taxon>
        <taxon>Craniata</taxon>
        <taxon>Vertebrata</taxon>
        <taxon>Euteleostomi</taxon>
        <taxon>Amphibia</taxon>
        <taxon>Batrachia</taxon>
        <taxon>Caudata</taxon>
        <taxon>Salamandroidea</taxon>
        <taxon>Salamandridae</taxon>
        <taxon>Pleurodelinae</taxon>
        <taxon>Pleurodeles</taxon>
    </lineage>
</organism>